<dbReference type="CDD" id="cd00060">
    <property type="entry name" value="FHA"/>
    <property type="match status" value="1"/>
</dbReference>
<dbReference type="SMART" id="SM00240">
    <property type="entry name" value="FHA"/>
    <property type="match status" value="1"/>
</dbReference>
<gene>
    <name evidence="2" type="ORF">EV146_108221</name>
</gene>
<evidence type="ECO:0000259" key="1">
    <source>
        <dbReference type="PROSITE" id="PS50006"/>
    </source>
</evidence>
<dbReference type="InterPro" id="IPR008984">
    <property type="entry name" value="SMAD_FHA_dom_sf"/>
</dbReference>
<evidence type="ECO:0000313" key="2">
    <source>
        <dbReference type="EMBL" id="TCN24107.1"/>
    </source>
</evidence>
<dbReference type="InterPro" id="IPR000253">
    <property type="entry name" value="FHA_dom"/>
</dbReference>
<dbReference type="RefSeq" id="WP_132008166.1">
    <property type="nucleotide sequence ID" value="NZ_JABUHM010000007.1"/>
</dbReference>
<keyword evidence="3" id="KW-1185">Reference proteome</keyword>
<accession>A0A4R2BAZ3</accession>
<feature type="domain" description="FHA" evidence="1">
    <location>
        <begin position="334"/>
        <end position="384"/>
    </location>
</feature>
<dbReference type="Proteomes" id="UP000295689">
    <property type="component" value="Unassembled WGS sequence"/>
</dbReference>
<sequence length="410" mass="46563">MIKQVELNLDNFGVSKFLFYKAAGSENVDGARIDWLKNSRIPGVLPCIAIQKDEDVYIRYDLVSETTLRKKHSVITRDTLCKALMDLAETLVEAQAGGLDTESFILNKDQIYIDSFSGRLVFIYLPVKNHAFEKRSLKEFLQEFITMAPYDEQDDARFFIKLHNYLLQTKEISPTDLSEKLREWAADSEIPFFQQDWKRQPHYYSPGSPAVVVDTPVQQGVVTSEYSSQKKDKKTGRKLEIEEEVQYKRITRTELGDNSSLLKDAASLGGTSISILPNIGTPAKDEVEEEGTTVLGAAGEEEEGTTFLGLEPSAKPFLLASATNERIKIDKSLFKMGRDPLQTHYTSKNSVVGRVHAQLLTIDGEYFFEDNHSTNGSFVNGVKLQPKQRQKIRHEDRIRLANEEFVFRLF</sequence>
<dbReference type="Pfam" id="PF00498">
    <property type="entry name" value="FHA"/>
    <property type="match status" value="1"/>
</dbReference>
<dbReference type="Gene3D" id="2.60.200.20">
    <property type="match status" value="1"/>
</dbReference>
<comment type="caution">
    <text evidence="2">The sequence shown here is derived from an EMBL/GenBank/DDBJ whole genome shotgun (WGS) entry which is preliminary data.</text>
</comment>
<proteinExistence type="predicted"/>
<dbReference type="EMBL" id="SLVV01000008">
    <property type="protein sequence ID" value="TCN24107.1"/>
    <property type="molecule type" value="Genomic_DNA"/>
</dbReference>
<evidence type="ECO:0000313" key="3">
    <source>
        <dbReference type="Proteomes" id="UP000295689"/>
    </source>
</evidence>
<dbReference type="PROSITE" id="PS50006">
    <property type="entry name" value="FHA_DOMAIN"/>
    <property type="match status" value="1"/>
</dbReference>
<dbReference type="SUPFAM" id="SSF49879">
    <property type="entry name" value="SMAD/FHA domain"/>
    <property type="match status" value="1"/>
</dbReference>
<dbReference type="AlphaFoldDB" id="A0A4R2BAZ3"/>
<protein>
    <submittedName>
        <fullName evidence="2">FHA domain-containing protein</fullName>
    </submittedName>
</protein>
<name>A0A4R2BAZ3_9BACI</name>
<reference evidence="2 3" key="1">
    <citation type="journal article" date="2015" name="Stand. Genomic Sci.">
        <title>Genomic Encyclopedia of Bacterial and Archaeal Type Strains, Phase III: the genomes of soil and plant-associated and newly described type strains.</title>
        <authorList>
            <person name="Whitman W.B."/>
            <person name="Woyke T."/>
            <person name="Klenk H.P."/>
            <person name="Zhou Y."/>
            <person name="Lilburn T.G."/>
            <person name="Beck B.J."/>
            <person name="De Vos P."/>
            <person name="Vandamme P."/>
            <person name="Eisen J.A."/>
            <person name="Garrity G."/>
            <person name="Hugenholtz P."/>
            <person name="Kyrpides N.C."/>
        </authorList>
    </citation>
    <scope>NUCLEOTIDE SEQUENCE [LARGE SCALE GENOMIC DNA]</scope>
    <source>
        <strain evidence="2 3">CV53</strain>
    </source>
</reference>
<dbReference type="Pfam" id="PF19909">
    <property type="entry name" value="DUF6382"/>
    <property type="match status" value="1"/>
</dbReference>
<organism evidence="2 3">
    <name type="scientific">Mesobacillus foraminis</name>
    <dbReference type="NCBI Taxonomy" id="279826"/>
    <lineage>
        <taxon>Bacteria</taxon>
        <taxon>Bacillati</taxon>
        <taxon>Bacillota</taxon>
        <taxon>Bacilli</taxon>
        <taxon>Bacillales</taxon>
        <taxon>Bacillaceae</taxon>
        <taxon>Mesobacillus</taxon>
    </lineage>
</organism>
<dbReference type="InterPro" id="IPR045962">
    <property type="entry name" value="DUF6382"/>
</dbReference>